<evidence type="ECO:0000256" key="9">
    <source>
        <dbReference type="ARBA" id="ARBA00022741"/>
    </source>
</evidence>
<evidence type="ECO:0000256" key="6">
    <source>
        <dbReference type="ARBA" id="ARBA00022519"/>
    </source>
</evidence>
<evidence type="ECO:0000259" key="19">
    <source>
        <dbReference type="Pfam" id="PF13614"/>
    </source>
</evidence>
<dbReference type="PROSITE" id="PS51318">
    <property type="entry name" value="TAT"/>
    <property type="match status" value="1"/>
</dbReference>
<evidence type="ECO:0000256" key="14">
    <source>
        <dbReference type="ARBA" id="ARBA00023137"/>
    </source>
</evidence>
<dbReference type="InterPro" id="IPR032807">
    <property type="entry name" value="GNVR"/>
</dbReference>
<dbReference type="InterPro" id="IPR005702">
    <property type="entry name" value="Wzc-like_C"/>
</dbReference>
<dbReference type="EC" id="2.7.10.2" evidence="4"/>
<comment type="similarity">
    <text evidence="3">Belongs to the etk/wzc family.</text>
</comment>
<evidence type="ECO:0000259" key="18">
    <source>
        <dbReference type="Pfam" id="PF02706"/>
    </source>
</evidence>
<dbReference type="InterPro" id="IPR050445">
    <property type="entry name" value="Bact_polysacc_biosynth/exp"/>
</dbReference>
<dbReference type="PANTHER" id="PTHR32309">
    <property type="entry name" value="TYROSINE-PROTEIN KINASE"/>
    <property type="match status" value="1"/>
</dbReference>
<comment type="caution">
    <text evidence="21">The sequence shown here is derived from an EMBL/GenBank/DDBJ whole genome shotgun (WGS) entry which is preliminary data.</text>
</comment>
<evidence type="ECO:0000256" key="3">
    <source>
        <dbReference type="ARBA" id="ARBA00008883"/>
    </source>
</evidence>
<dbReference type="GO" id="GO:0005524">
    <property type="term" value="F:ATP binding"/>
    <property type="evidence" value="ECO:0007669"/>
    <property type="project" value="UniProtKB-KW"/>
</dbReference>
<proteinExistence type="inferred from homology"/>
<evidence type="ECO:0000256" key="4">
    <source>
        <dbReference type="ARBA" id="ARBA00011903"/>
    </source>
</evidence>
<dbReference type="InterPro" id="IPR027417">
    <property type="entry name" value="P-loop_NTPase"/>
</dbReference>
<dbReference type="GO" id="GO:0004715">
    <property type="term" value="F:non-membrane spanning protein tyrosine kinase activity"/>
    <property type="evidence" value="ECO:0007669"/>
    <property type="project" value="UniProtKB-EC"/>
</dbReference>
<feature type="transmembrane region" description="Helical" evidence="17">
    <location>
        <begin position="32"/>
        <end position="50"/>
    </location>
</feature>
<gene>
    <name evidence="21" type="ORF">EA661_02480</name>
</gene>
<evidence type="ECO:0000256" key="8">
    <source>
        <dbReference type="ARBA" id="ARBA00022692"/>
    </source>
</evidence>
<keyword evidence="13 17" id="KW-0472">Membrane</keyword>
<evidence type="ECO:0000256" key="12">
    <source>
        <dbReference type="ARBA" id="ARBA00022989"/>
    </source>
</evidence>
<dbReference type="Pfam" id="PF02706">
    <property type="entry name" value="Wzz"/>
    <property type="match status" value="1"/>
</dbReference>
<dbReference type="Proteomes" id="UP000291286">
    <property type="component" value="Unassembled WGS sequence"/>
</dbReference>
<feature type="domain" description="AAA" evidence="19">
    <location>
        <begin position="562"/>
        <end position="712"/>
    </location>
</feature>
<keyword evidence="12 17" id="KW-1133">Transmembrane helix</keyword>
<keyword evidence="14" id="KW-0829">Tyrosine-protein kinase</keyword>
<dbReference type="NCBIfam" id="TIGR01007">
    <property type="entry name" value="eps_fam"/>
    <property type="match status" value="1"/>
</dbReference>
<dbReference type="PANTHER" id="PTHR32309:SF13">
    <property type="entry name" value="FERRIC ENTEROBACTIN TRANSPORT PROTEIN FEPE"/>
    <property type="match status" value="1"/>
</dbReference>
<evidence type="ECO:0000259" key="20">
    <source>
        <dbReference type="Pfam" id="PF13807"/>
    </source>
</evidence>
<evidence type="ECO:0000256" key="1">
    <source>
        <dbReference type="ARBA" id="ARBA00004429"/>
    </source>
</evidence>
<keyword evidence="5" id="KW-1003">Cell membrane</keyword>
<comment type="subcellular location">
    <subcellularLocation>
        <location evidence="1">Cell inner membrane</location>
        <topology evidence="1">Multi-pass membrane protein</topology>
    </subcellularLocation>
</comment>
<dbReference type="RefSeq" id="WP_130515394.1">
    <property type="nucleotide sequence ID" value="NZ_SHMA01000001.1"/>
</dbReference>
<evidence type="ECO:0000256" key="15">
    <source>
        <dbReference type="ARBA" id="ARBA00051245"/>
    </source>
</evidence>
<feature type="domain" description="Polysaccharide chain length determinant N-terminal" evidence="18">
    <location>
        <begin position="15"/>
        <end position="105"/>
    </location>
</feature>
<dbReference type="InterPro" id="IPR006311">
    <property type="entry name" value="TAT_signal"/>
</dbReference>
<feature type="domain" description="Tyrosine-protein kinase G-rich" evidence="20">
    <location>
        <begin position="394"/>
        <end position="469"/>
    </location>
</feature>
<keyword evidence="11" id="KW-0067">ATP-binding</keyword>
<dbReference type="InterPro" id="IPR003856">
    <property type="entry name" value="LPS_length_determ_N"/>
</dbReference>
<dbReference type="CDD" id="cd05387">
    <property type="entry name" value="BY-kinase"/>
    <property type="match status" value="1"/>
</dbReference>
<name>A0A4Q8LQS0_9GAMM</name>
<keyword evidence="8 17" id="KW-0812">Transmembrane</keyword>
<evidence type="ECO:0000256" key="13">
    <source>
        <dbReference type="ARBA" id="ARBA00023136"/>
    </source>
</evidence>
<evidence type="ECO:0000313" key="22">
    <source>
        <dbReference type="Proteomes" id="UP000291286"/>
    </source>
</evidence>
<dbReference type="SUPFAM" id="SSF52540">
    <property type="entry name" value="P-loop containing nucleoside triphosphate hydrolases"/>
    <property type="match status" value="1"/>
</dbReference>
<keyword evidence="16" id="KW-0175">Coiled coil</keyword>
<keyword evidence="9" id="KW-0547">Nucleotide-binding</keyword>
<comment type="catalytic activity">
    <reaction evidence="15">
        <text>L-tyrosyl-[protein] + ATP = O-phospho-L-tyrosyl-[protein] + ADP + H(+)</text>
        <dbReference type="Rhea" id="RHEA:10596"/>
        <dbReference type="Rhea" id="RHEA-COMP:10136"/>
        <dbReference type="Rhea" id="RHEA-COMP:20101"/>
        <dbReference type="ChEBI" id="CHEBI:15378"/>
        <dbReference type="ChEBI" id="CHEBI:30616"/>
        <dbReference type="ChEBI" id="CHEBI:46858"/>
        <dbReference type="ChEBI" id="CHEBI:61978"/>
        <dbReference type="ChEBI" id="CHEBI:456216"/>
        <dbReference type="EC" id="2.7.10.2"/>
    </reaction>
</comment>
<protein>
    <recommendedName>
        <fullName evidence="4">non-specific protein-tyrosine kinase</fullName>
        <ecNumber evidence="4">2.7.10.2</ecNumber>
    </recommendedName>
</protein>
<reference evidence="21 22" key="1">
    <citation type="submission" date="2019-02" db="EMBL/GenBank/DDBJ databases">
        <title>WGS of Pseudoxanthomonas species novum from clinical isolates.</title>
        <authorList>
            <person name="Bernier A.-M."/>
            <person name="Bernard K."/>
            <person name="Vachon A."/>
        </authorList>
    </citation>
    <scope>NUCLEOTIDE SEQUENCE [LARGE SCALE GENOMIC DNA]</scope>
    <source>
        <strain evidence="21 22">NML171202</strain>
    </source>
</reference>
<evidence type="ECO:0000256" key="16">
    <source>
        <dbReference type="SAM" id="Coils"/>
    </source>
</evidence>
<dbReference type="EMBL" id="SHMB01000001">
    <property type="protein sequence ID" value="TAA33156.1"/>
    <property type="molecule type" value="Genomic_DNA"/>
</dbReference>
<evidence type="ECO:0000256" key="11">
    <source>
        <dbReference type="ARBA" id="ARBA00022840"/>
    </source>
</evidence>
<keyword evidence="7 21" id="KW-0808">Transferase</keyword>
<dbReference type="AlphaFoldDB" id="A0A4Q8LQS0"/>
<comment type="similarity">
    <text evidence="2">Belongs to the CpsD/CapB family.</text>
</comment>
<dbReference type="GO" id="GO:0005886">
    <property type="term" value="C:plasma membrane"/>
    <property type="evidence" value="ECO:0007669"/>
    <property type="project" value="UniProtKB-SubCell"/>
</dbReference>
<dbReference type="Pfam" id="PF13614">
    <property type="entry name" value="AAA_31"/>
    <property type="match status" value="1"/>
</dbReference>
<evidence type="ECO:0000256" key="5">
    <source>
        <dbReference type="ARBA" id="ARBA00022475"/>
    </source>
</evidence>
<keyword evidence="10 21" id="KW-0418">Kinase</keyword>
<accession>A0A4Q8LQS0</accession>
<evidence type="ECO:0000256" key="10">
    <source>
        <dbReference type="ARBA" id="ARBA00022777"/>
    </source>
</evidence>
<dbReference type="Gene3D" id="3.40.50.300">
    <property type="entry name" value="P-loop containing nucleotide triphosphate hydrolases"/>
    <property type="match status" value="1"/>
</dbReference>
<evidence type="ECO:0000256" key="2">
    <source>
        <dbReference type="ARBA" id="ARBA00007316"/>
    </source>
</evidence>
<keyword evidence="6" id="KW-0997">Cell inner membrane</keyword>
<dbReference type="Pfam" id="PF13807">
    <property type="entry name" value="GNVR"/>
    <property type="match status" value="1"/>
</dbReference>
<dbReference type="Pfam" id="PF23607">
    <property type="entry name" value="WZC_N"/>
    <property type="match status" value="1"/>
</dbReference>
<feature type="coiled-coil region" evidence="16">
    <location>
        <begin position="295"/>
        <end position="322"/>
    </location>
</feature>
<sequence length="749" mass="81385">MRPTTPPAADSPEEDEVNLLLLLRNVSTHRRLFLLVAGGVFALALVYLLSAQPTYRAQALLQIDEDQGSMLGALSDVAGALNLNKSIDGELDILTSRTVMGEAIDRTQAQLDIEPRHRIPVLGRLYARLATPPNGLADPPLGLSELPWGGERLRLAHFEVPRALYGKPFVLTAGEDDAWTLSSPDGEEVGRGRLGQRVDFNVDTRFGPGRGSIQVEELRARSGVSFDITASSMQTAFEEMGRQVKATETSKDSSMIELTVSGSDAERTADFANALARAYVALNIRHRAQQAHLSLQFLEHRLPALRAELTRAEDALNAYRMRSGTIDVEQQSEALLARVVELTRQQTLLELNREASAQQFRPTHPAMRMLEAQHAAVAEALTQADAQIRALPAAQQEYLRLARDVAVDTQLYTALAANKLQLEVAEAGTTGTAAIIDPALSPERRHWPTTLPVLAGGLMGGLLLGFLAVQVLAGMRRALHDPLEVERLSGAPVYAVVPESKVQSRMTRVRGGSEDPLYHALLSRQSPTDPGVEALRTLRSTFRLALREAGRTAVVFTGPTEGVGKTFVTANFAYLLALTGVRVLLVDGDLRRAGLGRYFPDSVAAPGLSDVLAGQDTLEAAIQHTDQEGLDLLPSGRHRVSNPGELLARPTLDVVLREAEQRYDYVIVDSPPVLPVGDAMTLARACGAVFIVSRYELTNGRQLVQTLKRLTQVEAKICGHVFNGLRASRYGDGYGYGYGYGTYGADPKR</sequence>
<evidence type="ECO:0000313" key="21">
    <source>
        <dbReference type="EMBL" id="TAA33156.1"/>
    </source>
</evidence>
<evidence type="ECO:0000256" key="17">
    <source>
        <dbReference type="SAM" id="Phobius"/>
    </source>
</evidence>
<organism evidence="21 22">
    <name type="scientific">Pseudoxanthomonas winnipegensis</name>
    <dbReference type="NCBI Taxonomy" id="2480810"/>
    <lineage>
        <taxon>Bacteria</taxon>
        <taxon>Pseudomonadati</taxon>
        <taxon>Pseudomonadota</taxon>
        <taxon>Gammaproteobacteria</taxon>
        <taxon>Lysobacterales</taxon>
        <taxon>Lysobacteraceae</taxon>
        <taxon>Pseudoxanthomonas</taxon>
    </lineage>
</organism>
<evidence type="ECO:0000256" key="7">
    <source>
        <dbReference type="ARBA" id="ARBA00022679"/>
    </source>
</evidence>
<dbReference type="InterPro" id="IPR025669">
    <property type="entry name" value="AAA_dom"/>
</dbReference>